<name>A0ACA8E3V6_9GAMM</name>
<gene>
    <name evidence="1" type="ORF">PAGA_b0961</name>
</gene>
<sequence length="42" mass="5142">MGWLKKRLHKFNLLYLNKNNKIKQRLKLSQNSLKITNNLIYI</sequence>
<dbReference type="EMBL" id="CP011012">
    <property type="protein sequence ID" value="ATC84787.1"/>
    <property type="molecule type" value="Genomic_DNA"/>
</dbReference>
<organism evidence="1 2">
    <name type="scientific">Pseudoalteromonas agarivorans DSM 14585</name>
    <dbReference type="NCBI Taxonomy" id="1312369"/>
    <lineage>
        <taxon>Bacteria</taxon>
        <taxon>Pseudomonadati</taxon>
        <taxon>Pseudomonadota</taxon>
        <taxon>Gammaproteobacteria</taxon>
        <taxon>Alteromonadales</taxon>
        <taxon>Pseudoalteromonadaceae</taxon>
        <taxon>Pseudoalteromonas</taxon>
    </lineage>
</organism>
<evidence type="ECO:0000313" key="2">
    <source>
        <dbReference type="Proteomes" id="UP000217277"/>
    </source>
</evidence>
<dbReference type="Proteomes" id="UP000217277">
    <property type="component" value="Chromosome II"/>
</dbReference>
<keyword evidence="2" id="KW-1185">Reference proteome</keyword>
<evidence type="ECO:0000313" key="1">
    <source>
        <dbReference type="EMBL" id="ATC84787.1"/>
    </source>
</evidence>
<protein>
    <submittedName>
        <fullName evidence="1">Uncharacterized protein</fullName>
    </submittedName>
</protein>
<reference evidence="1" key="1">
    <citation type="submission" date="2015-03" db="EMBL/GenBank/DDBJ databases">
        <authorList>
            <person name="Xie B.-B."/>
            <person name="Rong J.-C."/>
            <person name="Qin Q.-L."/>
            <person name="Zhang Y.-Z."/>
        </authorList>
    </citation>
    <scope>NUCLEOTIDE SEQUENCE</scope>
    <source>
        <strain evidence="1">DSM 14585</strain>
    </source>
</reference>
<accession>A0ACA8E3V6</accession>
<proteinExistence type="predicted"/>